<proteinExistence type="predicted"/>
<organism evidence="2">
    <name type="scientific">Fusarium clavum</name>
    <dbReference type="NCBI Taxonomy" id="2594811"/>
    <lineage>
        <taxon>Eukaryota</taxon>
        <taxon>Fungi</taxon>
        <taxon>Dikarya</taxon>
        <taxon>Ascomycota</taxon>
        <taxon>Pezizomycotina</taxon>
        <taxon>Sordariomycetes</taxon>
        <taxon>Hypocreomycetidae</taxon>
        <taxon>Hypocreales</taxon>
        <taxon>Nectriaceae</taxon>
        <taxon>Fusarium</taxon>
        <taxon>Fusarium incarnatum-equiseti species complex</taxon>
    </lineage>
</organism>
<gene>
    <name evidence="2" type="ORF">BN850_0109300</name>
</gene>
<dbReference type="AlphaFoldDB" id="A0A090MDX9"/>
<feature type="region of interest" description="Disordered" evidence="1">
    <location>
        <begin position="76"/>
        <end position="117"/>
    </location>
</feature>
<protein>
    <submittedName>
        <fullName evidence="2">WGS project CBMI000000000 data, contig CS3069_c003700</fullName>
    </submittedName>
</protein>
<accession>A0A090MDX9</accession>
<name>A0A090MDX9_9HYPO</name>
<evidence type="ECO:0000313" key="2">
    <source>
        <dbReference type="EMBL" id="CEG05348.1"/>
    </source>
</evidence>
<dbReference type="EMBL" id="CBMI010003698">
    <property type="protein sequence ID" value="CEG05348.1"/>
    <property type="molecule type" value="Genomic_DNA"/>
</dbReference>
<evidence type="ECO:0000256" key="1">
    <source>
        <dbReference type="SAM" id="MobiDB-lite"/>
    </source>
</evidence>
<sequence length="117" mass="13059">MLPTPRSSLRESKQVLDLSKCKRAINILLSSRIPKERALFAIERLLDSQLLRELIAELAEDGLAELLALVKNQMTIRPGPPGKLSKIRSDHSQTSSRLNITEENSQFGEPSPDVTLQ</sequence>
<comment type="caution">
    <text evidence="2">The sequence shown here is derived from an EMBL/GenBank/DDBJ whole genome shotgun (WGS) entry which is preliminary data.</text>
</comment>
<feature type="compositionally biased region" description="Polar residues" evidence="1">
    <location>
        <begin position="92"/>
        <end position="117"/>
    </location>
</feature>
<reference evidence="2" key="1">
    <citation type="submission" date="2013-05" db="EMBL/GenBank/DDBJ databases">
        <title>Draft genome sequences of six wheat associated Fusarium spp. isolates.</title>
        <authorList>
            <person name="Moolhuijzen P.M."/>
            <person name="Manners J.M."/>
            <person name="Wilcox S."/>
            <person name="Bellgard M.I."/>
            <person name="Gardiner D.M."/>
        </authorList>
    </citation>
    <scope>NUCLEOTIDE SEQUENCE</scope>
    <source>
        <strain evidence="2">CS3069</strain>
    </source>
</reference>